<dbReference type="KEGG" id="lcd:clem_12195"/>
<evidence type="ECO:0000313" key="2">
    <source>
        <dbReference type="EMBL" id="ASQ46975.1"/>
    </source>
</evidence>
<gene>
    <name evidence="2" type="ORF">clem_12195</name>
</gene>
<dbReference type="EMBL" id="CP016397">
    <property type="protein sequence ID" value="ASQ46975.1"/>
    <property type="molecule type" value="Genomic_DNA"/>
</dbReference>
<evidence type="ECO:0008006" key="4">
    <source>
        <dbReference type="Google" id="ProtNLM"/>
    </source>
</evidence>
<evidence type="ECO:0000256" key="1">
    <source>
        <dbReference type="SAM" id="SignalP"/>
    </source>
</evidence>
<name>A0A222P5B7_9GAMM</name>
<organism evidence="2 3">
    <name type="scientific">Legionella clemsonensis</name>
    <dbReference type="NCBI Taxonomy" id="1867846"/>
    <lineage>
        <taxon>Bacteria</taxon>
        <taxon>Pseudomonadati</taxon>
        <taxon>Pseudomonadota</taxon>
        <taxon>Gammaproteobacteria</taxon>
        <taxon>Legionellales</taxon>
        <taxon>Legionellaceae</taxon>
        <taxon>Legionella</taxon>
    </lineage>
</organism>
<dbReference type="RefSeq" id="WP_232505472.1">
    <property type="nucleotide sequence ID" value="NZ_CP016397.1"/>
</dbReference>
<accession>A0A222P5B7</accession>
<keyword evidence="1" id="KW-0732">Signal</keyword>
<dbReference type="Proteomes" id="UP000201728">
    <property type="component" value="Chromosome"/>
</dbReference>
<reference evidence="3" key="1">
    <citation type="submission" date="2016-07" db="EMBL/GenBank/DDBJ databases">
        <authorList>
            <person name="Florea S."/>
            <person name="Webb J.S."/>
            <person name="Jaromczyk J."/>
            <person name="Schardl C.L."/>
        </authorList>
    </citation>
    <scope>NUCLEOTIDE SEQUENCE [LARGE SCALE GENOMIC DNA]</scope>
    <source>
        <strain evidence="3">CDC-D5610</strain>
    </source>
</reference>
<keyword evidence="3" id="KW-1185">Reference proteome</keyword>
<proteinExistence type="predicted"/>
<protein>
    <recommendedName>
        <fullName evidence="4">Secreted protein</fullName>
    </recommendedName>
</protein>
<dbReference type="AlphaFoldDB" id="A0A222P5B7"/>
<evidence type="ECO:0000313" key="3">
    <source>
        <dbReference type="Proteomes" id="UP000201728"/>
    </source>
</evidence>
<feature type="signal peptide" evidence="1">
    <location>
        <begin position="1"/>
        <end position="28"/>
    </location>
</feature>
<sequence>MKNLSSILNKKGLMIFSLINLACSPLVAHTQLQGHQYHQPSQSMSQPLPTVQFTIEKIVDKSNGKLVFFKLTDSKTHQPLSLSDLKEVHTQKIHLLIIDSTLSDYSHVHPTPTKEPGIYSFQWQPVHQNTTYRAWADLVPVKTGHQEYVTVDLLSGKDKIKMLAQPASESTIHGYQFKLSFDAPLQVGKPTMGKIIITDKRGNPVKNLEPIMGAFAHIVGFNQDLKTVVHIHPMGQEPDSKRDRGGPELQFHIQPEKAGYIKVFAQVKVNGKELYAPFGVVVNN</sequence>
<feature type="chain" id="PRO_5012781673" description="Secreted protein" evidence="1">
    <location>
        <begin position="29"/>
        <end position="284"/>
    </location>
</feature>